<dbReference type="Proteomes" id="UP000807342">
    <property type="component" value="Unassembled WGS sequence"/>
</dbReference>
<feature type="compositionally biased region" description="Basic and acidic residues" evidence="6">
    <location>
        <begin position="258"/>
        <end position="270"/>
    </location>
</feature>
<keyword evidence="3 5" id="KW-0690">Ribosome biogenesis</keyword>
<dbReference type="InterPro" id="IPR007023">
    <property type="entry name" value="Ribosom_reg"/>
</dbReference>
<dbReference type="OrthoDB" id="28455at2759"/>
<sequence length="310" mass="34842">MDVSSILGSLGNTLQDDTDLEEGNYILDTGYLTVTNTTPIDVELYNENIDEYIEQNARDSTQRLIGALFRLPTTSSPDGPLAMLPPPTSLLPREKPLPKPKELTKWEKFAAAKGIQKKVREKKVWDEEKQEWVARWGWKGKNKEAETQWIHEVPANADVDHDPRKVARDERKARVAKNERQRLQNLAHASGSSSKTSDRKREIDRTLATTRVSTASMGKFDRQLEGEKKPRGLKRKFDPAEASAEQEKQSALALLSRLDSDARKMRKNPESNDSSALNVRKAIRSVSKGQGGVALARKLDSGKSSKKSRR</sequence>
<comment type="subcellular location">
    <subcellularLocation>
        <location evidence="1 5">Nucleus</location>
    </subcellularLocation>
</comment>
<keyword evidence="4 5" id="KW-0539">Nucleus</keyword>
<evidence type="ECO:0000256" key="4">
    <source>
        <dbReference type="ARBA" id="ARBA00023242"/>
    </source>
</evidence>
<dbReference type="Pfam" id="PF04939">
    <property type="entry name" value="RRS1"/>
    <property type="match status" value="1"/>
</dbReference>
<dbReference type="EMBL" id="MU151100">
    <property type="protein sequence ID" value="KAF9450657.1"/>
    <property type="molecule type" value="Genomic_DNA"/>
</dbReference>
<gene>
    <name evidence="7" type="ORF">P691DRAFT_757984</name>
</gene>
<comment type="caution">
    <text evidence="7">The sequence shown here is derived from an EMBL/GenBank/DDBJ whole genome shotgun (WGS) entry which is preliminary data.</text>
</comment>
<evidence type="ECO:0000256" key="3">
    <source>
        <dbReference type="ARBA" id="ARBA00022517"/>
    </source>
</evidence>
<protein>
    <recommendedName>
        <fullName evidence="5">Ribosome biogenesis regulatory protein</fullName>
    </recommendedName>
</protein>
<feature type="region of interest" description="Disordered" evidence="6">
    <location>
        <begin position="171"/>
        <end position="310"/>
    </location>
</feature>
<feature type="compositionally biased region" description="Basic and acidic residues" evidence="6">
    <location>
        <begin position="196"/>
        <end position="205"/>
    </location>
</feature>
<name>A0A9P5XHY6_9AGAR</name>
<dbReference type="GO" id="GO:0005634">
    <property type="term" value="C:nucleus"/>
    <property type="evidence" value="ECO:0007669"/>
    <property type="project" value="UniProtKB-SubCell"/>
</dbReference>
<comment type="similarity">
    <text evidence="2 5">Belongs to the RRS1 family.</text>
</comment>
<comment type="function">
    <text evidence="5">Involved in ribosomal large subunit assembly.</text>
</comment>
<evidence type="ECO:0000256" key="5">
    <source>
        <dbReference type="RuleBase" id="RU364132"/>
    </source>
</evidence>
<proteinExistence type="inferred from homology"/>
<feature type="compositionally biased region" description="Basic and acidic residues" evidence="6">
    <location>
        <begin position="219"/>
        <end position="239"/>
    </location>
</feature>
<dbReference type="GO" id="GO:0042254">
    <property type="term" value="P:ribosome biogenesis"/>
    <property type="evidence" value="ECO:0007669"/>
    <property type="project" value="UniProtKB-KW"/>
</dbReference>
<evidence type="ECO:0000256" key="1">
    <source>
        <dbReference type="ARBA" id="ARBA00004123"/>
    </source>
</evidence>
<evidence type="ECO:0000256" key="6">
    <source>
        <dbReference type="SAM" id="MobiDB-lite"/>
    </source>
</evidence>
<dbReference type="AlphaFoldDB" id="A0A9P5XHY6"/>
<keyword evidence="8" id="KW-1185">Reference proteome</keyword>
<organism evidence="7 8">
    <name type="scientific">Macrolepiota fuliginosa MF-IS2</name>
    <dbReference type="NCBI Taxonomy" id="1400762"/>
    <lineage>
        <taxon>Eukaryota</taxon>
        <taxon>Fungi</taxon>
        <taxon>Dikarya</taxon>
        <taxon>Basidiomycota</taxon>
        <taxon>Agaricomycotina</taxon>
        <taxon>Agaricomycetes</taxon>
        <taxon>Agaricomycetidae</taxon>
        <taxon>Agaricales</taxon>
        <taxon>Agaricineae</taxon>
        <taxon>Agaricaceae</taxon>
        <taxon>Macrolepiota</taxon>
    </lineage>
</organism>
<evidence type="ECO:0000256" key="2">
    <source>
        <dbReference type="ARBA" id="ARBA00010077"/>
    </source>
</evidence>
<feature type="compositionally biased region" description="Basic and acidic residues" evidence="6">
    <location>
        <begin position="171"/>
        <end position="182"/>
    </location>
</feature>
<evidence type="ECO:0000313" key="8">
    <source>
        <dbReference type="Proteomes" id="UP000807342"/>
    </source>
</evidence>
<reference evidence="7" key="1">
    <citation type="submission" date="2020-11" db="EMBL/GenBank/DDBJ databases">
        <authorList>
            <consortium name="DOE Joint Genome Institute"/>
            <person name="Ahrendt S."/>
            <person name="Riley R."/>
            <person name="Andreopoulos W."/>
            <person name="Labutti K."/>
            <person name="Pangilinan J."/>
            <person name="Ruiz-Duenas F.J."/>
            <person name="Barrasa J.M."/>
            <person name="Sanchez-Garcia M."/>
            <person name="Camarero S."/>
            <person name="Miyauchi S."/>
            <person name="Serrano A."/>
            <person name="Linde D."/>
            <person name="Babiker R."/>
            <person name="Drula E."/>
            <person name="Ayuso-Fernandez I."/>
            <person name="Pacheco R."/>
            <person name="Padilla G."/>
            <person name="Ferreira P."/>
            <person name="Barriuso J."/>
            <person name="Kellner H."/>
            <person name="Castanera R."/>
            <person name="Alfaro M."/>
            <person name="Ramirez L."/>
            <person name="Pisabarro A.G."/>
            <person name="Kuo A."/>
            <person name="Tritt A."/>
            <person name="Lipzen A."/>
            <person name="He G."/>
            <person name="Yan M."/>
            <person name="Ng V."/>
            <person name="Cullen D."/>
            <person name="Martin F."/>
            <person name="Rosso M.-N."/>
            <person name="Henrissat B."/>
            <person name="Hibbett D."/>
            <person name="Martinez A.T."/>
            <person name="Grigoriev I.V."/>
        </authorList>
    </citation>
    <scope>NUCLEOTIDE SEQUENCE</scope>
    <source>
        <strain evidence="7">MF-IS2</strain>
    </source>
</reference>
<evidence type="ECO:0000313" key="7">
    <source>
        <dbReference type="EMBL" id="KAF9450657.1"/>
    </source>
</evidence>
<accession>A0A9P5XHY6</accession>
<feature type="compositionally biased region" description="Polar residues" evidence="6">
    <location>
        <begin position="207"/>
        <end position="216"/>
    </location>
</feature>